<reference evidence="3 4" key="1">
    <citation type="submission" date="2022-12" db="EMBL/GenBank/DDBJ databases">
        <title>Draft genome sequence of Paenibacillus sp. dW9.</title>
        <authorList>
            <person name="Choi E.-W."/>
            <person name="Kim D.-U."/>
        </authorList>
    </citation>
    <scope>NUCLEOTIDE SEQUENCE [LARGE SCALE GENOMIC DNA]</scope>
    <source>
        <strain evidence="4">dW9</strain>
    </source>
</reference>
<proteinExistence type="predicted"/>
<comment type="caution">
    <text evidence="3">The sequence shown here is derived from an EMBL/GenBank/DDBJ whole genome shotgun (WGS) entry which is preliminary data.</text>
</comment>
<keyword evidence="2" id="KW-0732">Signal</keyword>
<name>A0ABT4QCS7_9BACL</name>
<evidence type="ECO:0000256" key="2">
    <source>
        <dbReference type="SAM" id="SignalP"/>
    </source>
</evidence>
<dbReference type="EMBL" id="JAQAGZ010000013">
    <property type="protein sequence ID" value="MCZ8514688.1"/>
    <property type="molecule type" value="Genomic_DNA"/>
</dbReference>
<evidence type="ECO:0008006" key="5">
    <source>
        <dbReference type="Google" id="ProtNLM"/>
    </source>
</evidence>
<evidence type="ECO:0000256" key="1">
    <source>
        <dbReference type="SAM" id="MobiDB-lite"/>
    </source>
</evidence>
<keyword evidence="4" id="KW-1185">Reference proteome</keyword>
<sequence>MQWNGKASAGKRYGFLASVLYSVLMLAACGTSATQQAGAPPSGSPAGAPPAAVSPAPGDGQAGQDAGKPGAPAAGQAPESDKAKSSVGTAETPAAEPTRLADMSFILVKQGWTVEETAKGSIVWKTTDGGDAWSKASVQDWLIRGIGFADAQQGWSVGKSDCKEMQGQRLCSRLRIAYTKDGGGNWSTQLEQKVKEISLYTEDRVFAVNPSQAYAIAVERMFMTGDGGRHWNELNFHIGPFLPEQASFDKDGKHGWVMGRAGKGCKPDQQEAGQSCAIAVVKTSDGGAHWKLQWSPQDSTGQRTVGISFINPSKGWMMILNMENLQSSLYGTTDGGTQWTKLSEMRGGRPYTRGLQFVSETTGFVPLSAGAGPIGGGLAVTRDGGKTFEREVPQGKEWSFEQLQFFNEREGWVRVSDPSKGDYLVYTADAGKQWKTSVPAVK</sequence>
<dbReference type="Gene3D" id="2.130.10.10">
    <property type="entry name" value="YVTN repeat-like/Quinoprotein amine dehydrogenase"/>
    <property type="match status" value="1"/>
</dbReference>
<evidence type="ECO:0000313" key="4">
    <source>
        <dbReference type="Proteomes" id="UP001527882"/>
    </source>
</evidence>
<feature type="chain" id="PRO_5047176535" description="Photosynthesis system II assembly factor Ycf48/Hcf136-like domain-containing protein" evidence="2">
    <location>
        <begin position="28"/>
        <end position="442"/>
    </location>
</feature>
<dbReference type="SUPFAM" id="SSF110296">
    <property type="entry name" value="Oligoxyloglucan reducing end-specific cellobiohydrolase"/>
    <property type="match status" value="2"/>
</dbReference>
<organism evidence="3 4">
    <name type="scientific">Paenibacillus gyeongsangnamensis</name>
    <dbReference type="NCBI Taxonomy" id="3388067"/>
    <lineage>
        <taxon>Bacteria</taxon>
        <taxon>Bacillati</taxon>
        <taxon>Bacillota</taxon>
        <taxon>Bacilli</taxon>
        <taxon>Bacillales</taxon>
        <taxon>Paenibacillaceae</taxon>
        <taxon>Paenibacillus</taxon>
    </lineage>
</organism>
<feature type="signal peptide" evidence="2">
    <location>
        <begin position="1"/>
        <end position="27"/>
    </location>
</feature>
<gene>
    <name evidence="3" type="ORF">O9H85_20110</name>
</gene>
<protein>
    <recommendedName>
        <fullName evidence="5">Photosynthesis system II assembly factor Ycf48/Hcf136-like domain-containing protein</fullName>
    </recommendedName>
</protein>
<feature type="compositionally biased region" description="Low complexity" evidence="1">
    <location>
        <begin position="37"/>
        <end position="78"/>
    </location>
</feature>
<evidence type="ECO:0000313" key="3">
    <source>
        <dbReference type="EMBL" id="MCZ8514688.1"/>
    </source>
</evidence>
<feature type="region of interest" description="Disordered" evidence="1">
    <location>
        <begin position="34"/>
        <end position="95"/>
    </location>
</feature>
<dbReference type="RefSeq" id="WP_269883211.1">
    <property type="nucleotide sequence ID" value="NZ_JAQAGZ010000013.1"/>
</dbReference>
<dbReference type="Proteomes" id="UP001527882">
    <property type="component" value="Unassembled WGS sequence"/>
</dbReference>
<dbReference type="PROSITE" id="PS51257">
    <property type="entry name" value="PROKAR_LIPOPROTEIN"/>
    <property type="match status" value="1"/>
</dbReference>
<dbReference type="InterPro" id="IPR015943">
    <property type="entry name" value="WD40/YVTN_repeat-like_dom_sf"/>
</dbReference>
<accession>A0ABT4QCS7</accession>